<accession>A0A4R0XLD3</accession>
<evidence type="ECO:0000313" key="7">
    <source>
        <dbReference type="EMBL" id="TCG11463.1"/>
    </source>
</evidence>
<evidence type="ECO:0000256" key="3">
    <source>
        <dbReference type="ARBA" id="ARBA00022692"/>
    </source>
</evidence>
<evidence type="ECO:0000256" key="6">
    <source>
        <dbReference type="SAM" id="Phobius"/>
    </source>
</evidence>
<feature type="transmembrane region" description="Helical" evidence="6">
    <location>
        <begin position="35"/>
        <end position="55"/>
    </location>
</feature>
<dbReference type="AlphaFoldDB" id="A0A4R0XLD3"/>
<evidence type="ECO:0008006" key="9">
    <source>
        <dbReference type="Google" id="ProtNLM"/>
    </source>
</evidence>
<feature type="transmembrane region" description="Helical" evidence="6">
    <location>
        <begin position="331"/>
        <end position="357"/>
    </location>
</feature>
<dbReference type="Pfam" id="PF02653">
    <property type="entry name" value="BPD_transp_2"/>
    <property type="match status" value="1"/>
</dbReference>
<keyword evidence="3 6" id="KW-0812">Transmembrane</keyword>
<dbReference type="PANTHER" id="PTHR47089:SF1">
    <property type="entry name" value="GUANOSINE ABC TRANSPORTER PERMEASE PROTEIN NUPP"/>
    <property type="match status" value="1"/>
</dbReference>
<dbReference type="InterPro" id="IPR001851">
    <property type="entry name" value="ABC_transp_permease"/>
</dbReference>
<evidence type="ECO:0000256" key="5">
    <source>
        <dbReference type="ARBA" id="ARBA00023136"/>
    </source>
</evidence>
<evidence type="ECO:0000256" key="2">
    <source>
        <dbReference type="ARBA" id="ARBA00022475"/>
    </source>
</evidence>
<dbReference type="CDD" id="cd06580">
    <property type="entry name" value="TM_PBP1_transp_TpRbsC_like"/>
    <property type="match status" value="1"/>
</dbReference>
<dbReference type="PANTHER" id="PTHR47089">
    <property type="entry name" value="ABC TRANSPORTER, PERMEASE PROTEIN"/>
    <property type="match status" value="1"/>
</dbReference>
<dbReference type="GO" id="GO:0005886">
    <property type="term" value="C:plasma membrane"/>
    <property type="evidence" value="ECO:0007669"/>
    <property type="project" value="UniProtKB-SubCell"/>
</dbReference>
<dbReference type="GO" id="GO:0022857">
    <property type="term" value="F:transmembrane transporter activity"/>
    <property type="evidence" value="ECO:0007669"/>
    <property type="project" value="InterPro"/>
</dbReference>
<reference evidence="7 8" key="1">
    <citation type="submission" date="2018-02" db="EMBL/GenBank/DDBJ databases">
        <title>Mycoplasma marinum and Mycoplasma todarodis sp. nov., moderately halophilic and psychrotolerant mycoplasmas isolated from cephalopods.</title>
        <authorList>
            <person name="Viver T."/>
        </authorList>
    </citation>
    <scope>NUCLEOTIDE SEQUENCE [LARGE SCALE GENOMIC DNA]</scope>
    <source>
        <strain evidence="7 8">5H</strain>
    </source>
</reference>
<gene>
    <name evidence="7" type="ORF">C4B25_01605</name>
</gene>
<dbReference type="EMBL" id="PSZP01000007">
    <property type="protein sequence ID" value="TCG11463.1"/>
    <property type="molecule type" value="Genomic_DNA"/>
</dbReference>
<feature type="transmembrane region" description="Helical" evidence="6">
    <location>
        <begin position="210"/>
        <end position="234"/>
    </location>
</feature>
<evidence type="ECO:0000256" key="1">
    <source>
        <dbReference type="ARBA" id="ARBA00004651"/>
    </source>
</evidence>
<sequence>MFKNLNTKVSGFSNNLTKIFTGQGKGVLHKVKASFLAIAIGLLIGMIPILASGGNPFSAYGELLTSGFNEFKVDTFFSNSAIFIILAIGIGISFKTGLFNIGAAGQFILAGAVTVVMGIKIHDMNKSISIPVLMLVSMLIGALAASLAGVLKAFFNVHEVVSTILLNWVFFFIVKYIFSSPEYMAPTGNGSQTVHDNMRLFFSPTTKDTWIIFSVAIILGIMTWALFKFTTFGYSLKVNGMNNDAAKYSGINIKMTTIASMMLSGAFCGLAGFIFYSCSMGNMPLLNDDILPTMPFEAIAITLLAFSSPLGAIPAGMFYAMISTSSGDASLAGHVTAETIGIVLAIIVMFAALAPLFENARWGKRIYEELICLFDPTQKEERNKYKNKVSNYKQENHSELLKLKSEALEERKKRKQLQNEWASYLRKAEDDTVIAEMNEKHRAEINALKKLNKYEGMKNIYYADLQKFRADFKEQKTNFLEQRKQVVEGGK</sequence>
<comment type="caution">
    <text evidence="7">The sequence shown here is derived from an EMBL/GenBank/DDBJ whole genome shotgun (WGS) entry which is preliminary data.</text>
</comment>
<proteinExistence type="predicted"/>
<evidence type="ECO:0000313" key="8">
    <source>
        <dbReference type="Proteomes" id="UP000291072"/>
    </source>
</evidence>
<evidence type="ECO:0000256" key="4">
    <source>
        <dbReference type="ARBA" id="ARBA00022989"/>
    </source>
</evidence>
<organism evidence="7 8">
    <name type="scientific">Mycoplasma todarodis</name>
    <dbReference type="NCBI Taxonomy" id="1937191"/>
    <lineage>
        <taxon>Bacteria</taxon>
        <taxon>Bacillati</taxon>
        <taxon>Mycoplasmatota</taxon>
        <taxon>Mollicutes</taxon>
        <taxon>Mycoplasmataceae</taxon>
        <taxon>Mycoplasma</taxon>
    </lineage>
</organism>
<keyword evidence="2" id="KW-1003">Cell membrane</keyword>
<keyword evidence="4 6" id="KW-1133">Transmembrane helix</keyword>
<comment type="subcellular location">
    <subcellularLocation>
        <location evidence="1">Cell membrane</location>
        <topology evidence="1">Multi-pass membrane protein</topology>
    </subcellularLocation>
</comment>
<feature type="transmembrane region" description="Helical" evidence="6">
    <location>
        <begin position="128"/>
        <end position="148"/>
    </location>
</feature>
<name>A0A4R0XLD3_9MOLU</name>
<feature type="transmembrane region" description="Helical" evidence="6">
    <location>
        <begin position="255"/>
        <end position="276"/>
    </location>
</feature>
<keyword evidence="5 6" id="KW-0472">Membrane</keyword>
<dbReference type="RefSeq" id="WP_131613316.1">
    <property type="nucleotide sequence ID" value="NZ_PSZP01000007.1"/>
</dbReference>
<feature type="transmembrane region" description="Helical" evidence="6">
    <location>
        <begin position="101"/>
        <end position="122"/>
    </location>
</feature>
<feature type="transmembrane region" description="Helical" evidence="6">
    <location>
        <begin position="296"/>
        <end position="319"/>
    </location>
</feature>
<dbReference type="Proteomes" id="UP000291072">
    <property type="component" value="Unassembled WGS sequence"/>
</dbReference>
<feature type="transmembrane region" description="Helical" evidence="6">
    <location>
        <begin position="75"/>
        <end position="94"/>
    </location>
</feature>
<feature type="transmembrane region" description="Helical" evidence="6">
    <location>
        <begin position="160"/>
        <end position="178"/>
    </location>
</feature>
<keyword evidence="8" id="KW-1185">Reference proteome</keyword>
<protein>
    <recommendedName>
        <fullName evidence="9">ABC transporter permease</fullName>
    </recommendedName>
</protein>
<dbReference type="OrthoDB" id="45037at2"/>